<name>A0A976FI00_BRELC</name>
<dbReference type="AlphaFoldDB" id="A0A976FI00"/>
<feature type="domain" description="PX" evidence="2">
    <location>
        <begin position="1"/>
        <end position="112"/>
    </location>
</feature>
<dbReference type="CDD" id="cd06093">
    <property type="entry name" value="PX_domain"/>
    <property type="match status" value="1"/>
</dbReference>
<evidence type="ECO:0000256" key="1">
    <source>
        <dbReference type="SAM" id="MobiDB-lite"/>
    </source>
</evidence>
<dbReference type="Gene3D" id="3.30.1520.10">
    <property type="entry name" value="Phox-like domain"/>
    <property type="match status" value="1"/>
</dbReference>
<dbReference type="GO" id="GO:0031410">
    <property type="term" value="C:cytoplasmic vesicle"/>
    <property type="evidence" value="ECO:0007669"/>
    <property type="project" value="TreeGrafter"/>
</dbReference>
<dbReference type="Pfam" id="PF00787">
    <property type="entry name" value="PX"/>
    <property type="match status" value="1"/>
</dbReference>
<dbReference type="EMBL" id="SHOA02000014">
    <property type="protein sequence ID" value="TDH66986.1"/>
    <property type="molecule type" value="Genomic_DNA"/>
</dbReference>
<gene>
    <name evidence="3" type="ORF">CCR75_005957</name>
</gene>
<feature type="region of interest" description="Disordered" evidence="1">
    <location>
        <begin position="263"/>
        <end position="296"/>
    </location>
</feature>
<dbReference type="PROSITE" id="PS50195">
    <property type="entry name" value="PX"/>
    <property type="match status" value="1"/>
</dbReference>
<dbReference type="GeneID" id="94349702"/>
<dbReference type="InterPro" id="IPR036871">
    <property type="entry name" value="PX_dom_sf"/>
</dbReference>
<protein>
    <recommendedName>
        <fullName evidence="2">PX domain-containing protein</fullName>
    </recommendedName>
</protein>
<dbReference type="OrthoDB" id="10254720at2759"/>
<dbReference type="GO" id="GO:0006897">
    <property type="term" value="P:endocytosis"/>
    <property type="evidence" value="ECO:0007669"/>
    <property type="project" value="TreeGrafter"/>
</dbReference>
<evidence type="ECO:0000313" key="4">
    <source>
        <dbReference type="Proteomes" id="UP000294530"/>
    </source>
</evidence>
<proteinExistence type="predicted"/>
<dbReference type="KEGG" id="blac:94349702"/>
<dbReference type="GO" id="GO:0005886">
    <property type="term" value="C:plasma membrane"/>
    <property type="evidence" value="ECO:0007669"/>
    <property type="project" value="TreeGrafter"/>
</dbReference>
<dbReference type="RefSeq" id="XP_067816485.1">
    <property type="nucleotide sequence ID" value="XM_067964031.1"/>
</dbReference>
<dbReference type="GO" id="GO:0016197">
    <property type="term" value="P:endosomal transport"/>
    <property type="evidence" value="ECO:0007669"/>
    <property type="project" value="TreeGrafter"/>
</dbReference>
<dbReference type="PANTHER" id="PTHR45827">
    <property type="entry name" value="SORTING NEXIN"/>
    <property type="match status" value="1"/>
</dbReference>
<dbReference type="InterPro" id="IPR001683">
    <property type="entry name" value="PX_dom"/>
</dbReference>
<evidence type="ECO:0000259" key="2">
    <source>
        <dbReference type="PROSITE" id="PS50195"/>
    </source>
</evidence>
<accession>A0A976FI00</accession>
<feature type="compositionally biased region" description="Low complexity" evidence="1">
    <location>
        <begin position="263"/>
        <end position="277"/>
    </location>
</feature>
<comment type="caution">
    <text evidence="3">The sequence shown here is derived from an EMBL/GenBank/DDBJ whole genome shotgun (WGS) entry which is preliminary data.</text>
</comment>
<dbReference type="Proteomes" id="UP000294530">
    <property type="component" value="Unassembled WGS sequence"/>
</dbReference>
<dbReference type="GO" id="GO:0097320">
    <property type="term" value="P:plasma membrane tubulation"/>
    <property type="evidence" value="ECO:0007669"/>
    <property type="project" value="TreeGrafter"/>
</dbReference>
<dbReference type="PANTHER" id="PTHR45827:SF1">
    <property type="entry name" value="SORTING NEXIN"/>
    <property type="match status" value="1"/>
</dbReference>
<keyword evidence="4" id="KW-1185">Reference proteome</keyword>
<evidence type="ECO:0000313" key="3">
    <source>
        <dbReference type="EMBL" id="TDH66986.1"/>
    </source>
</evidence>
<dbReference type="SMART" id="SM00312">
    <property type="entry name" value="PX"/>
    <property type="match status" value="1"/>
</dbReference>
<dbReference type="SUPFAM" id="SSF64268">
    <property type="entry name" value="PX domain"/>
    <property type="match status" value="1"/>
</dbReference>
<reference evidence="3 4" key="1">
    <citation type="journal article" date="2021" name="Genome Biol.">
        <title>AFLAP: assembly-free linkage analysis pipeline using k-mers from genome sequencing data.</title>
        <authorList>
            <person name="Fletcher K."/>
            <person name="Zhang L."/>
            <person name="Gil J."/>
            <person name="Han R."/>
            <person name="Cavanaugh K."/>
            <person name="Michelmore R."/>
        </authorList>
    </citation>
    <scope>NUCLEOTIDE SEQUENCE [LARGE SCALE GENOMIC DNA]</scope>
    <source>
        <strain evidence="3 4">SF5</strain>
    </source>
</reference>
<dbReference type="GO" id="GO:0035091">
    <property type="term" value="F:phosphatidylinositol binding"/>
    <property type="evidence" value="ECO:0007669"/>
    <property type="project" value="InterPro"/>
</dbReference>
<organism evidence="3 4">
    <name type="scientific">Bremia lactucae</name>
    <name type="common">Lettuce downy mildew</name>
    <dbReference type="NCBI Taxonomy" id="4779"/>
    <lineage>
        <taxon>Eukaryota</taxon>
        <taxon>Sar</taxon>
        <taxon>Stramenopiles</taxon>
        <taxon>Oomycota</taxon>
        <taxon>Peronosporomycetes</taxon>
        <taxon>Peronosporales</taxon>
        <taxon>Peronosporaceae</taxon>
        <taxon>Bremia</taxon>
    </lineage>
</organism>
<sequence>MAMLHVSAEITGYDTVGDHTEFIIEISWNGGVWRVSRRFSDFDQLHSRLVRRFGDLIEVTLPEKQWFGRFDPSFLTKRQASLQKYVDGLLQVPGILDDASLQHFLELENHLDLHSEHGTGSNGRPSASWSGKGVMSESDRLNGIVETAAQAFINVSEVPEPLEAEQAVQRKNEIATACQSLLNEKMLGAQLMTLRLPPVQAQFSNEELLSRLDANNDDGMTYEQDQEFLCGILKNVESSLHINITPLSTDLLAVMTVSTALESRSSGSNGSLLKGSGMAEAGSLDDRSSMGNGSFS</sequence>